<dbReference type="GO" id="GO:0016020">
    <property type="term" value="C:membrane"/>
    <property type="evidence" value="ECO:0007669"/>
    <property type="project" value="InterPro"/>
</dbReference>
<evidence type="ECO:0000256" key="1">
    <source>
        <dbReference type="SAM" id="MobiDB-lite"/>
    </source>
</evidence>
<feature type="transmembrane region" description="Helical" evidence="2">
    <location>
        <begin position="7"/>
        <end position="28"/>
    </location>
</feature>
<evidence type="ECO:0000313" key="4">
    <source>
        <dbReference type="Proteomes" id="UP000540656"/>
    </source>
</evidence>
<feature type="region of interest" description="Disordered" evidence="1">
    <location>
        <begin position="135"/>
        <end position="172"/>
    </location>
</feature>
<keyword evidence="2" id="KW-1133">Transmembrane helix</keyword>
<evidence type="ECO:0000256" key="2">
    <source>
        <dbReference type="SAM" id="Phobius"/>
    </source>
</evidence>
<dbReference type="Pfam" id="PF04186">
    <property type="entry name" value="FxsA"/>
    <property type="match status" value="1"/>
</dbReference>
<dbReference type="RefSeq" id="WP_179500884.1">
    <property type="nucleotide sequence ID" value="NZ_JACCAA010000001.1"/>
</dbReference>
<dbReference type="EMBL" id="JACCAA010000001">
    <property type="protein sequence ID" value="NYG57638.1"/>
    <property type="molecule type" value="Genomic_DNA"/>
</dbReference>
<reference evidence="3 4" key="1">
    <citation type="submission" date="2020-07" db="EMBL/GenBank/DDBJ databases">
        <title>Sequencing the genomes of 1000 actinobacteria strains.</title>
        <authorList>
            <person name="Klenk H.-P."/>
        </authorList>
    </citation>
    <scope>NUCLEOTIDE SEQUENCE [LARGE SCALE GENOMIC DNA]</scope>
    <source>
        <strain evidence="3 4">DSM 23819</strain>
    </source>
</reference>
<gene>
    <name evidence="3" type="ORF">BJ980_000561</name>
</gene>
<dbReference type="Proteomes" id="UP000540656">
    <property type="component" value="Unassembled WGS sequence"/>
</dbReference>
<name>A0A7Y9S020_9ACTN</name>
<organism evidence="3 4">
    <name type="scientific">Nocardioides daedukensis</name>
    <dbReference type="NCBI Taxonomy" id="634462"/>
    <lineage>
        <taxon>Bacteria</taxon>
        <taxon>Bacillati</taxon>
        <taxon>Actinomycetota</taxon>
        <taxon>Actinomycetes</taxon>
        <taxon>Propionibacteriales</taxon>
        <taxon>Nocardioidaceae</taxon>
        <taxon>Nocardioides</taxon>
    </lineage>
</organism>
<accession>A0A7Y9S020</accession>
<dbReference type="PANTHER" id="PTHR35335">
    <property type="entry name" value="UPF0716 PROTEIN FXSA"/>
    <property type="match status" value="1"/>
</dbReference>
<sequence>MTRVRRVPVWLLAILFLGIPLLELYVLIQVGQVIGVGWTILLLIADSLLGGWLIKREGGKAFRAFSAALSSGRMPAREIADGILVLAGGILMLSPGFVLDVVGLVLVFPFTRPIARKGLTAFVAARMVGDLPFGGAAQPGRGGDGTTYRRNDDRPRPGSGGPVVEGEVVEDD</sequence>
<dbReference type="PANTHER" id="PTHR35335:SF1">
    <property type="entry name" value="UPF0716 PROTEIN FXSA"/>
    <property type="match status" value="1"/>
</dbReference>
<feature type="compositionally biased region" description="Basic and acidic residues" evidence="1">
    <location>
        <begin position="147"/>
        <end position="156"/>
    </location>
</feature>
<dbReference type="InterPro" id="IPR007313">
    <property type="entry name" value="FxsA"/>
</dbReference>
<proteinExistence type="predicted"/>
<keyword evidence="2" id="KW-0812">Transmembrane</keyword>
<feature type="transmembrane region" description="Helical" evidence="2">
    <location>
        <begin position="34"/>
        <end position="54"/>
    </location>
</feature>
<dbReference type="NCBIfam" id="NF008528">
    <property type="entry name" value="PRK11463.1-2"/>
    <property type="match status" value="1"/>
</dbReference>
<keyword evidence="4" id="KW-1185">Reference proteome</keyword>
<dbReference type="AlphaFoldDB" id="A0A7Y9S020"/>
<comment type="caution">
    <text evidence="3">The sequence shown here is derived from an EMBL/GenBank/DDBJ whole genome shotgun (WGS) entry which is preliminary data.</text>
</comment>
<feature type="transmembrane region" description="Helical" evidence="2">
    <location>
        <begin position="83"/>
        <end position="110"/>
    </location>
</feature>
<protein>
    <submittedName>
        <fullName evidence="3">UPF0716 protein FxsA</fullName>
    </submittedName>
</protein>
<keyword evidence="2" id="KW-0472">Membrane</keyword>
<evidence type="ECO:0000313" key="3">
    <source>
        <dbReference type="EMBL" id="NYG57638.1"/>
    </source>
</evidence>